<dbReference type="InterPro" id="IPR006142">
    <property type="entry name" value="INTEIN"/>
</dbReference>
<evidence type="ECO:0000313" key="4">
    <source>
        <dbReference type="Proteomes" id="UP000638648"/>
    </source>
</evidence>
<dbReference type="PRINTS" id="PR00379">
    <property type="entry name" value="INTEIN"/>
</dbReference>
<dbReference type="SUPFAM" id="SSF55608">
    <property type="entry name" value="Homing endonucleases"/>
    <property type="match status" value="2"/>
</dbReference>
<reference evidence="3" key="1">
    <citation type="submission" date="2020-10" db="EMBL/GenBank/DDBJ databases">
        <title>Sequencing the genomes of 1000 actinobacteria strains.</title>
        <authorList>
            <person name="Klenk H.-P."/>
        </authorList>
    </citation>
    <scope>NUCLEOTIDE SEQUENCE</scope>
    <source>
        <strain evidence="3">DSM 45354</strain>
    </source>
</reference>
<gene>
    <name evidence="3" type="ORF">HEB94_006766</name>
</gene>
<sequence>MATARPSPRRPGQARPQAAAPAPATKVPARPSTHLRDASLIAAGGVAGYGVAPLLGQPGLGLPALAAGVGGGAALAVTGERAKRRRELEDRVLEALAPLLGVRHLDRRIVKLSKWTNGWPGLPRRVRVHYAPGAADNDPAWKSEITAVLAGRLLAAYEVARHDQRRCILWLNRVTSEADSVEPPYAQVRAERAITELIGPTAKVTAVELDGEELHSITVTHQAGAKLAATGYRNRIERVISTMMPGRWRAVWDLEGDSVRFEVRPTLPSSIWLPAPRQENTEDLLKNYRQVKIPCAVDEDHREVLWYPALTPQVMLTGATGTGKALARTTPIPTPSGWTTMGGLVVGDVLFDEQGQRCTVTGVYDQPPGRPCNEVVFSDGSVIVADDDHQWWTLDRAARVSALRAGRARRRVPRVPRAAVRALERALARYGDDDLISRAEVHALAGPALPVGVVRAVVAEVGPAGSRAMCMDQRYPQTEIYPGRLLLTELVDRAARGSRPGSLMAEAGPLWQLASAGAVPDLLCLDDIAKMAGIPDRSDGRYKHLRRVVRALPVPPVTVPGATKVVTRNVGRELLYPARALLGRLIEAGAESRSDQRRLRSLGQVRTTRQIAQTLLASGGQRNHSIPLAQPIELPTVELLVPPYVLGAWLGDGTTSAAELTTTDVEMLGLLAAEGVTAKPTPDPIMYALKWSCPPSSFAARVSTSGERSIVCVRCGNTLKAGESTDTCAACRQVVQHFRSALRHIGVLGYKHIPPRYLRASIQQRRALLAGLLDSDGTVSPIGRVHFDNTNEQLARDVLELALSLGYRATMTGKAARLNGKDCGPVYRVAFTCLRSPFRLTRKTIAHRQRCRSSSPVRTSQRYITQVRPIAPVPLRCITVDSPSHLFLAGRQFIPTHNTSMAHALLGQVTRNGWPVWVLDAKRVEFLDLRTWPNVQIVAGSIPQQVALVRRAWELMEYRYQLIEDGKASVNDFEPLVVFLDEYAEFRSNLLEWYAQIKVKGDPTKPPTLAEVASLTRKARTARIHLVLSTQRPDAEFLGGEALALDTPIPTPQGWTTMGEIRAGDIVYDHTGAPTVVTTATDVAHGRPCYRVTFSDGSTFVTDANHRWLAHSARRRASLGSTYVPLTRSERWPHHSALAEKLERSDLDVTRELTLSEFESALGPGRNALLRRLLTPTHSRVTPVGVSPGQSGRFAARTYLAGDLKQALIDEIASPPRTGRPTDGEIVTTAQMAQSLTSSGGASNWSIDVADPIQAPEADLAIDPWLLGYWLGDGHKTGASIATNDVEVLDRIRALGYRVTHYGRFNYGISTGTRGGRSDRATLVEALRDLGLLHNKHIPPRYLRASIAQREALLAGLLDADGTSAVRGRHQASGQVVFTNVDPVLIEGVGQLIASLGFIPTLRQVRSAGVESHPSSVAYGRPTRASFAVSFTPDRQVFSLARKQAALAPSLRARRRPTTTRRYVVKIEPVESVPVRCIAVAADNHLYLAGERFIPTHNTRDNFGFRISMGRLSPQGAMMMWENPAVGVSLPRACTGRATATHEDGKPVEVQCYRFPEMSAAEGSEEHQLLKAIRPTETRWPRLVIVPPQGMDDLDGGEPTPPTFRDYARATWELAENRPDLDPLARSEDEPRVDGRELSSTLASLGIRTGDSQGRRSRPHLRVVEAADADEPTPAPAIDQFEVDEYVGYAPPVPCVARDLVVGDLIEVDEGSGVWVVVDEAPEDDVVAPGMIAVSWRGDGDESGSLSLSDDIQIAVRRPEKDPS</sequence>
<dbReference type="InterPro" id="IPR027434">
    <property type="entry name" value="Homing_endonucl"/>
</dbReference>
<dbReference type="Gene3D" id="3.40.50.300">
    <property type="entry name" value="P-loop containing nucleotide triphosphate hydrolases"/>
    <property type="match status" value="1"/>
</dbReference>
<dbReference type="Gene3D" id="3.10.28.10">
    <property type="entry name" value="Homing endonucleases"/>
    <property type="match status" value="2"/>
</dbReference>
<feature type="compositionally biased region" description="Low complexity" evidence="1">
    <location>
        <begin position="1"/>
        <end position="31"/>
    </location>
</feature>
<dbReference type="InterPro" id="IPR004860">
    <property type="entry name" value="LAGLIDADG_dom"/>
</dbReference>
<feature type="domain" description="DOD-type homing endonuclease" evidence="2">
    <location>
        <begin position="645"/>
        <end position="807"/>
    </location>
</feature>
<dbReference type="GO" id="GO:0016539">
    <property type="term" value="P:intein-mediated protein splicing"/>
    <property type="evidence" value="ECO:0007669"/>
    <property type="project" value="InterPro"/>
</dbReference>
<dbReference type="InterPro" id="IPR004042">
    <property type="entry name" value="Intein_endonuc_central"/>
</dbReference>
<protein>
    <recommendedName>
        <fullName evidence="2">DOD-type homing endonuclease domain-containing protein</fullName>
    </recommendedName>
</protein>
<accession>A0A927RNC6</accession>
<evidence type="ECO:0000313" key="3">
    <source>
        <dbReference type="EMBL" id="MBE1609918.1"/>
    </source>
</evidence>
<dbReference type="InterPro" id="IPR027417">
    <property type="entry name" value="P-loop_NTPase"/>
</dbReference>
<dbReference type="GO" id="GO:0004519">
    <property type="term" value="F:endonuclease activity"/>
    <property type="evidence" value="ECO:0007669"/>
    <property type="project" value="InterPro"/>
</dbReference>
<dbReference type="RefSeq" id="WP_192753396.1">
    <property type="nucleotide sequence ID" value="NZ_BAABJL010000088.1"/>
</dbReference>
<name>A0A927RNC6_9ACTN</name>
<evidence type="ECO:0000256" key="1">
    <source>
        <dbReference type="SAM" id="MobiDB-lite"/>
    </source>
</evidence>
<dbReference type="Pfam" id="PF14528">
    <property type="entry name" value="LAGLIDADG_3"/>
    <property type="match status" value="2"/>
</dbReference>
<feature type="region of interest" description="Disordered" evidence="1">
    <location>
        <begin position="1737"/>
        <end position="1764"/>
    </location>
</feature>
<feature type="region of interest" description="Disordered" evidence="1">
    <location>
        <begin position="1"/>
        <end position="32"/>
    </location>
</feature>
<dbReference type="Proteomes" id="UP000638648">
    <property type="component" value="Unassembled WGS sequence"/>
</dbReference>
<dbReference type="InterPro" id="IPR036844">
    <property type="entry name" value="Hint_dom_sf"/>
</dbReference>
<dbReference type="SUPFAM" id="SSF51294">
    <property type="entry name" value="Hedgehog/intein (Hint) domain"/>
    <property type="match status" value="2"/>
</dbReference>
<proteinExistence type="predicted"/>
<dbReference type="SUPFAM" id="SSF52540">
    <property type="entry name" value="P-loop containing nucleoside triphosphate hydrolases"/>
    <property type="match status" value="1"/>
</dbReference>
<dbReference type="PROSITE" id="PS50819">
    <property type="entry name" value="INTEIN_ENDONUCLEASE"/>
    <property type="match status" value="2"/>
</dbReference>
<dbReference type="EMBL" id="JADBEM010000001">
    <property type="protein sequence ID" value="MBE1609918.1"/>
    <property type="molecule type" value="Genomic_DNA"/>
</dbReference>
<evidence type="ECO:0000259" key="2">
    <source>
        <dbReference type="PROSITE" id="PS50819"/>
    </source>
</evidence>
<comment type="caution">
    <text evidence="3">The sequence shown here is derived from an EMBL/GenBank/DDBJ whole genome shotgun (WGS) entry which is preliminary data.</text>
</comment>
<feature type="domain" description="DOD-type homing endonuclease" evidence="2">
    <location>
        <begin position="1266"/>
        <end position="1398"/>
    </location>
</feature>
<organism evidence="3 4">
    <name type="scientific">Actinopolymorpha pittospori</name>
    <dbReference type="NCBI Taxonomy" id="648752"/>
    <lineage>
        <taxon>Bacteria</taxon>
        <taxon>Bacillati</taxon>
        <taxon>Actinomycetota</taxon>
        <taxon>Actinomycetes</taxon>
        <taxon>Propionibacteriales</taxon>
        <taxon>Actinopolymorphaceae</taxon>
        <taxon>Actinopolymorpha</taxon>
    </lineage>
</organism>
<keyword evidence="4" id="KW-1185">Reference proteome</keyword>